<organism evidence="1">
    <name type="scientific">Fervidicoccus fontis</name>
    <dbReference type="NCBI Taxonomy" id="683846"/>
    <lineage>
        <taxon>Archaea</taxon>
        <taxon>Thermoproteota</taxon>
        <taxon>Thermoprotei</taxon>
        <taxon>Fervidicoccales</taxon>
        <taxon>Fervidicoccaceae</taxon>
        <taxon>Fervidicoccus</taxon>
    </lineage>
</organism>
<evidence type="ECO:0008006" key="3">
    <source>
        <dbReference type="Google" id="ProtNLM"/>
    </source>
</evidence>
<dbReference type="EMBL" id="JADEZV010000005">
    <property type="protein sequence ID" value="MBE9391657.1"/>
    <property type="molecule type" value="Genomic_DNA"/>
</dbReference>
<sequence length="36" mass="4025">MKGNSAYASKSCTKCGYVKEDFTLSDRIFVFPDCVL</sequence>
<name>A0A7C2ZAY5_9CREN</name>
<accession>A0A7C2ZAY5</accession>
<evidence type="ECO:0000313" key="1">
    <source>
        <dbReference type="EMBL" id="HEW64375.1"/>
    </source>
</evidence>
<dbReference type="Proteomes" id="UP000886076">
    <property type="component" value="Unassembled WGS sequence"/>
</dbReference>
<reference evidence="2" key="2">
    <citation type="submission" date="2020-10" db="EMBL/GenBank/DDBJ databases">
        <title>Fervidococcus fontis strain 3639Fd - the first crenarchaeon capable of growth on lipids.</title>
        <authorList>
            <person name="Kochetkova T.V."/>
            <person name="Elcheninov A.G."/>
            <person name="Toschakov S.V."/>
            <person name="Kublanov I.V."/>
        </authorList>
    </citation>
    <scope>NUCLEOTIDE SEQUENCE</scope>
    <source>
        <strain evidence="2">3639Fd</strain>
    </source>
</reference>
<dbReference type="AlphaFoldDB" id="A0A7C2ZAY5"/>
<dbReference type="Proteomes" id="UP000652307">
    <property type="component" value="Unassembled WGS sequence"/>
</dbReference>
<evidence type="ECO:0000313" key="2">
    <source>
        <dbReference type="EMBL" id="MBE9391657.1"/>
    </source>
</evidence>
<dbReference type="RefSeq" id="WP_193804027.1">
    <property type="nucleotide sequence ID" value="NZ_JADEZV010000005.1"/>
</dbReference>
<gene>
    <name evidence="1" type="ORF">ENO39_04910</name>
    <name evidence="2" type="ORF">IOK49_06215</name>
</gene>
<proteinExistence type="predicted"/>
<reference evidence="1" key="1">
    <citation type="journal article" date="2020" name="mSystems">
        <title>Genome- and Community-Level Interaction Insights into Carbon Utilization and Element Cycling Functions of Hydrothermarchaeota in Hydrothermal Sediment.</title>
        <authorList>
            <person name="Zhou Z."/>
            <person name="Liu Y."/>
            <person name="Xu W."/>
            <person name="Pan J."/>
            <person name="Luo Z.H."/>
            <person name="Li M."/>
        </authorList>
    </citation>
    <scope>NUCLEOTIDE SEQUENCE [LARGE SCALE GENOMIC DNA]</scope>
    <source>
        <strain evidence="1">SpSt-1261</strain>
    </source>
</reference>
<dbReference type="EMBL" id="DSFH01000062">
    <property type="protein sequence ID" value="HEW64375.1"/>
    <property type="molecule type" value="Genomic_DNA"/>
</dbReference>
<comment type="caution">
    <text evidence="1">The sequence shown here is derived from an EMBL/GenBank/DDBJ whole genome shotgun (WGS) entry which is preliminary data.</text>
</comment>
<protein>
    <recommendedName>
        <fullName evidence="3">Transposase</fullName>
    </recommendedName>
</protein>